<gene>
    <name evidence="2" type="ORF">BX591_12469</name>
</gene>
<evidence type="ECO:0000256" key="1">
    <source>
        <dbReference type="SAM" id="MobiDB-lite"/>
    </source>
</evidence>
<dbReference type="RefSeq" id="WP_167444620.1">
    <property type="nucleotide sequence ID" value="NZ_CADFFP010000026.1"/>
</dbReference>
<evidence type="ECO:0000313" key="2">
    <source>
        <dbReference type="EMBL" id="RAS22359.1"/>
    </source>
</evidence>
<protein>
    <submittedName>
        <fullName evidence="2">Uncharacterized protein DUF4148</fullName>
    </submittedName>
</protein>
<dbReference type="AlphaFoldDB" id="A0A329BJA9"/>
<feature type="compositionally biased region" description="Low complexity" evidence="1">
    <location>
        <begin position="120"/>
        <end position="131"/>
    </location>
</feature>
<name>A0A329BJA9_9BURK</name>
<accession>A0A329BJA9</accession>
<dbReference type="Proteomes" id="UP000248918">
    <property type="component" value="Unassembled WGS sequence"/>
</dbReference>
<feature type="region of interest" description="Disordered" evidence="1">
    <location>
        <begin position="120"/>
        <end position="197"/>
    </location>
</feature>
<feature type="compositionally biased region" description="Polar residues" evidence="1">
    <location>
        <begin position="239"/>
        <end position="260"/>
    </location>
</feature>
<sequence>MQGEPRKVVLSGLVVGVVAIAAYVSPAGRHWLSVDDPSVDNGGESVRHVRGDIMSGAITSGPVVANSRSDAALSGGLQAARSSLQRNDLAAAQAQLDAVAATHKHDGQVAALQREVLTRAQATQQAQTATQEDPKATRTSPASPPKGHRSRERRYATRDYSSRASGYATKRRGVEAQAMSASGDRMAGSNGPLDESAVTTSRARPIAPPVRVGQGLSSAPAVPPPILQTPPAAVVEQPSPFNRQAELTAQAPLQSTSLQPTAPGGTVLKSDGPKTREQVREEIVRARSNGSLPAFGNPDPAGPGGAPSLVNAQRP</sequence>
<feature type="compositionally biased region" description="Basic and acidic residues" evidence="1">
    <location>
        <begin position="271"/>
        <end position="285"/>
    </location>
</feature>
<evidence type="ECO:0000313" key="3">
    <source>
        <dbReference type="Proteomes" id="UP000248918"/>
    </source>
</evidence>
<reference evidence="2 3" key="1">
    <citation type="submission" date="2018-06" db="EMBL/GenBank/DDBJ databases">
        <title>Genomic Encyclopedia of Type Strains, Phase III (KMG-III): the genomes of soil and plant-associated and newly described type strains.</title>
        <authorList>
            <person name="Whitman W."/>
        </authorList>
    </citation>
    <scope>NUCLEOTIDE SEQUENCE [LARGE SCALE GENOMIC DNA]</scope>
    <source>
        <strain evidence="2 3">LMG 23644</strain>
    </source>
</reference>
<comment type="caution">
    <text evidence="2">The sequence shown here is derived from an EMBL/GenBank/DDBJ whole genome shotgun (WGS) entry which is preliminary data.</text>
</comment>
<proteinExistence type="predicted"/>
<feature type="region of interest" description="Disordered" evidence="1">
    <location>
        <begin position="212"/>
        <end position="315"/>
    </location>
</feature>
<dbReference type="EMBL" id="QLTK01000024">
    <property type="protein sequence ID" value="RAS22359.1"/>
    <property type="molecule type" value="Genomic_DNA"/>
</dbReference>
<organism evidence="2 3">
    <name type="scientific">Paraburkholderia bryophila</name>
    <dbReference type="NCBI Taxonomy" id="420952"/>
    <lineage>
        <taxon>Bacteria</taxon>
        <taxon>Pseudomonadati</taxon>
        <taxon>Pseudomonadota</taxon>
        <taxon>Betaproteobacteria</taxon>
        <taxon>Burkholderiales</taxon>
        <taxon>Burkholderiaceae</taxon>
        <taxon>Paraburkholderia</taxon>
    </lineage>
</organism>